<keyword evidence="2" id="KW-0378">Hydrolase</keyword>
<feature type="domain" description="Amidohydrolase-related" evidence="1">
    <location>
        <begin position="57"/>
        <end position="404"/>
    </location>
</feature>
<dbReference type="SUPFAM" id="SSF51338">
    <property type="entry name" value="Composite domain of metallo-dependent hydrolases"/>
    <property type="match status" value="1"/>
</dbReference>
<evidence type="ECO:0000313" key="3">
    <source>
        <dbReference type="Proteomes" id="UP000281547"/>
    </source>
</evidence>
<accession>A0A433XEE6</accession>
<dbReference type="Gene3D" id="2.30.40.10">
    <property type="entry name" value="Urease, subunit C, domain 1"/>
    <property type="match status" value="1"/>
</dbReference>
<sequence>MTQQQDYAITGGKIVDVVAGDIVAGKAVVIAGGKISAIVEETAVPADTRRVDVGGRYLSPGLIDCHSHVFIGQFHDNGQILASEMTARSGIHLRGMLQRGFTTVRDAGGADQGHKAALEKGLFEGPRMFVAGRILSQTGGHGDHRGRADTCACSSQIGGISMIADGVDQVRWAVRENVRQGADQIKIMAGGGVSSPGDKLIHPQYSLEEISTIVEEATRVDRYVMAHVYADLGIRRAVECGVRTIEHGNFLTPDTAKIMVERDAHLVPTLITYEADAKYGLSFGWAPENAEKNAEVLASGLKSLEVALEAGVNVGYGTDLCWSPKTYQGDGLMIHETVCGSVEALRHATVNNAKVVRMEGLVGQIIEGAYADIVIVDANPYDGLACFGQTDNKVVGVIQSGRAVRDDLSLFAAA</sequence>
<dbReference type="PANTHER" id="PTHR43135">
    <property type="entry name" value="ALPHA-D-RIBOSE 1-METHYLPHOSPHONATE 5-TRIPHOSPHATE DIPHOSPHATASE"/>
    <property type="match status" value="1"/>
</dbReference>
<reference evidence="2 3" key="1">
    <citation type="journal article" date="2016" name="Int. J. Syst. Evol. Microbiol.">
        <title>Arsenicitalea aurantiaca gen. nov., sp. nov., a new member of the family Hyphomicrobiaceae, isolated from high-arsenic sediment.</title>
        <authorList>
            <person name="Mu Y."/>
            <person name="Zhou L."/>
            <person name="Zeng X.C."/>
            <person name="Liu L."/>
            <person name="Pan Y."/>
            <person name="Chen X."/>
            <person name="Wang J."/>
            <person name="Li S."/>
            <person name="Li W.J."/>
            <person name="Wang Y."/>
        </authorList>
    </citation>
    <scope>NUCLEOTIDE SEQUENCE [LARGE SCALE GENOMIC DNA]</scope>
    <source>
        <strain evidence="2 3">42-50</strain>
    </source>
</reference>
<dbReference type="InterPro" id="IPR011059">
    <property type="entry name" value="Metal-dep_hydrolase_composite"/>
</dbReference>
<dbReference type="SUPFAM" id="SSF51556">
    <property type="entry name" value="Metallo-dependent hydrolases"/>
    <property type="match status" value="1"/>
</dbReference>
<comment type="caution">
    <text evidence="2">The sequence shown here is derived from an EMBL/GenBank/DDBJ whole genome shotgun (WGS) entry which is preliminary data.</text>
</comment>
<dbReference type="AlphaFoldDB" id="A0A433XEE6"/>
<dbReference type="OrthoDB" id="9782972at2"/>
<dbReference type="EMBL" id="RZNJ01000002">
    <property type="protein sequence ID" value="RUT32469.1"/>
    <property type="molecule type" value="Genomic_DNA"/>
</dbReference>
<dbReference type="CDD" id="cd01299">
    <property type="entry name" value="Met_dep_hydrolase_A"/>
    <property type="match status" value="1"/>
</dbReference>
<dbReference type="InterPro" id="IPR032466">
    <property type="entry name" value="Metal_Hydrolase"/>
</dbReference>
<gene>
    <name evidence="2" type="ORF">EMQ25_04745</name>
</gene>
<dbReference type="Pfam" id="PF01979">
    <property type="entry name" value="Amidohydro_1"/>
    <property type="match status" value="1"/>
</dbReference>
<name>A0A433XEE6_9HYPH</name>
<dbReference type="InterPro" id="IPR051781">
    <property type="entry name" value="Metallo-dep_Hydrolase"/>
</dbReference>
<dbReference type="InterPro" id="IPR006680">
    <property type="entry name" value="Amidohydro-rel"/>
</dbReference>
<dbReference type="InterPro" id="IPR057744">
    <property type="entry name" value="OTAase-like"/>
</dbReference>
<organism evidence="2 3">
    <name type="scientific">Arsenicitalea aurantiaca</name>
    <dbReference type="NCBI Taxonomy" id="1783274"/>
    <lineage>
        <taxon>Bacteria</taxon>
        <taxon>Pseudomonadati</taxon>
        <taxon>Pseudomonadota</taxon>
        <taxon>Alphaproteobacteria</taxon>
        <taxon>Hyphomicrobiales</taxon>
        <taxon>Devosiaceae</taxon>
        <taxon>Arsenicitalea</taxon>
    </lineage>
</organism>
<dbReference type="PANTHER" id="PTHR43135:SF3">
    <property type="entry name" value="ALPHA-D-RIBOSE 1-METHYLPHOSPHONATE 5-TRIPHOSPHATE DIPHOSPHATASE"/>
    <property type="match status" value="1"/>
</dbReference>
<proteinExistence type="predicted"/>
<dbReference type="RefSeq" id="WP_127187426.1">
    <property type="nucleotide sequence ID" value="NZ_RZNJ01000002.1"/>
</dbReference>
<evidence type="ECO:0000259" key="1">
    <source>
        <dbReference type="Pfam" id="PF01979"/>
    </source>
</evidence>
<dbReference type="Gene3D" id="3.20.20.140">
    <property type="entry name" value="Metal-dependent hydrolases"/>
    <property type="match status" value="1"/>
</dbReference>
<protein>
    <submittedName>
        <fullName evidence="2">Amidohydrolase family protein</fullName>
    </submittedName>
</protein>
<evidence type="ECO:0000313" key="2">
    <source>
        <dbReference type="EMBL" id="RUT32469.1"/>
    </source>
</evidence>
<dbReference type="GO" id="GO:0016810">
    <property type="term" value="F:hydrolase activity, acting on carbon-nitrogen (but not peptide) bonds"/>
    <property type="evidence" value="ECO:0007669"/>
    <property type="project" value="InterPro"/>
</dbReference>
<dbReference type="Proteomes" id="UP000281547">
    <property type="component" value="Unassembled WGS sequence"/>
</dbReference>
<keyword evidence="3" id="KW-1185">Reference proteome</keyword>